<comment type="similarity">
    <text evidence="1">Belongs to the adenoviridae core-capsid bridging protein family.</text>
</comment>
<keyword evidence="5" id="KW-0426">Late protein</keyword>
<dbReference type="GO" id="GO:0044423">
    <property type="term" value="C:virion component"/>
    <property type="evidence" value="ECO:0007669"/>
    <property type="project" value="UniProtKB-KW"/>
</dbReference>
<organism evidence="9">
    <name type="scientific">Canine adenovirus serotype 2</name>
    <name type="common">CAdV-2</name>
    <name type="synonym">Canine adenovirus 2</name>
    <dbReference type="NCBI Taxonomy" id="10514"/>
    <lineage>
        <taxon>Viruses</taxon>
        <taxon>Varidnaviria</taxon>
        <taxon>Bamfordvirae</taxon>
        <taxon>Preplasmiviricota</taxon>
        <taxon>Polisuviricotina</taxon>
        <taxon>Pharingeaviricetes</taxon>
        <taxon>Rowavirales</taxon>
        <taxon>Adenoviridae</taxon>
        <taxon>Mastadenovirus</taxon>
        <taxon>Mastadenovirus canidae</taxon>
        <taxon>Canine mastadenovirus A</taxon>
    </lineage>
</organism>
<accession>A0A6M4RT14</accession>
<evidence type="ECO:0000256" key="7">
    <source>
        <dbReference type="ARBA" id="ARBA00023125"/>
    </source>
</evidence>
<evidence type="ECO:0000256" key="8">
    <source>
        <dbReference type="SAM" id="MobiDB-lite"/>
    </source>
</evidence>
<evidence type="ECO:0000256" key="4">
    <source>
        <dbReference type="ARBA" id="ARBA00022844"/>
    </source>
</evidence>
<dbReference type="InterPro" id="IPR005608">
    <property type="entry name" value="Adeno_V"/>
</dbReference>
<proteinExistence type="inferred from homology"/>
<keyword evidence="2" id="KW-1048">Host nucleus</keyword>
<keyword evidence="6" id="KW-0118">Viral capsid assembly</keyword>
<keyword evidence="7" id="KW-0238">DNA-binding</keyword>
<sequence length="428" mass="48059">MAAISRAIKQELLEDLKPEIYLPPKSTKRRTKVKTEEKVDVKTLVNAKSRKRRAAKDELEEDVEFVRRFAPRRPYQWRGRRVRALPRPGVPVVFTPGQRSGTASKRSYDEVYADEDVLDQAGNMINEFAYGKRVRVLTHKNPTPSQVPITPQEPVARPGEAHLLPTVQVLAPRGSRRETMLPVTKSEGGDVKVENKGFEQITPGLGVQTVDIKVPVKRKGDAEDEIIKRVKMELEPYETTMKMEYSEEPQVEAFDTGIEPSSFFEVRSQARPIAVARKRRTAAASAPAVEVMEVQQSNPATPATAAARTATALGPRLARRPSRWGPANAIFPDYKYHPSITARKMRGPKPTGKISRWGPANSILPEVRLHPSMVSAVTRAAPRRVTKTRRRRRARTRQAFVLPARTKTGALLSQNVRYHPSISLLRRA</sequence>
<dbReference type="GO" id="GO:0003677">
    <property type="term" value="F:DNA binding"/>
    <property type="evidence" value="ECO:0007669"/>
    <property type="project" value="UniProtKB-KW"/>
</dbReference>
<evidence type="ECO:0000256" key="6">
    <source>
        <dbReference type="ARBA" id="ARBA00022950"/>
    </source>
</evidence>
<feature type="compositionally biased region" description="Low complexity" evidence="8">
    <location>
        <begin position="299"/>
        <end position="316"/>
    </location>
</feature>
<name>A0A6M4RT14_ADEC2</name>
<reference evidence="9" key="2">
    <citation type="submission" date="2019-08" db="EMBL/GenBank/DDBJ databases">
        <authorList>
            <person name="Alemany R."/>
        </authorList>
    </citation>
    <scope>NUCLEOTIDE SEQUENCE</scope>
    <source>
        <strain evidence="9">Toronto A26/61</strain>
    </source>
</reference>
<dbReference type="EMBL" id="MN304825">
    <property type="protein sequence ID" value="QJS39027.1"/>
    <property type="molecule type" value="Other_DNA"/>
</dbReference>
<evidence type="ECO:0000256" key="3">
    <source>
        <dbReference type="ARBA" id="ARBA00022612"/>
    </source>
</evidence>
<evidence type="ECO:0000256" key="5">
    <source>
        <dbReference type="ARBA" id="ARBA00022921"/>
    </source>
</evidence>
<feature type="region of interest" description="Disordered" evidence="8">
    <location>
        <begin position="294"/>
        <end position="321"/>
    </location>
</feature>
<dbReference type="Pfam" id="PF03910">
    <property type="entry name" value="Adeno_PV"/>
    <property type="match status" value="1"/>
</dbReference>
<reference evidence="9" key="1">
    <citation type="journal article" date="2014" name="Mol. Ther.">
        <title>A pRb-responsive, RGD-modified, and hyaluronidase-armed canine oncolytic adenovirus for application in veterinary oncology.</title>
        <authorList>
            <person name="Laborda E."/>
            <person name="Puig-Saus C."/>
            <person name="Rodriguez-Garcia A."/>
            <person name="Moreno R."/>
            <person name="Cascallo M."/>
            <person name="Pastor J."/>
            <person name="Alemany R."/>
        </authorList>
    </citation>
    <scope>NUCLEOTIDE SEQUENCE</scope>
    <source>
        <strain evidence="9">Toronto A26/61</strain>
    </source>
</reference>
<evidence type="ECO:0000256" key="2">
    <source>
        <dbReference type="ARBA" id="ARBA00022562"/>
    </source>
</evidence>
<dbReference type="RefSeq" id="AP_000619.1">
    <property type="nucleotide sequence ID" value="AC_000020.1"/>
</dbReference>
<organismHost>
    <name type="scientific">Canis lupus familiaris</name>
    <name type="common">Dog</name>
    <name type="synonym">Canis familiaris</name>
    <dbReference type="NCBI Taxonomy" id="9615"/>
</organismHost>
<keyword evidence="4" id="KW-0946">Virion</keyword>
<evidence type="ECO:0000256" key="1">
    <source>
        <dbReference type="ARBA" id="ARBA00008293"/>
    </source>
</evidence>
<keyword evidence="3" id="KW-1188">Viral release from host cell</keyword>
<evidence type="ECO:0000313" key="9">
    <source>
        <dbReference type="EMBL" id="QJS39027.1"/>
    </source>
</evidence>
<protein>
    <submittedName>
        <fullName evidence="9">PV</fullName>
    </submittedName>
</protein>